<name>A0A497VBK0_9RHOB</name>
<evidence type="ECO:0000313" key="1">
    <source>
        <dbReference type="EMBL" id="RLJ40642.1"/>
    </source>
</evidence>
<evidence type="ECO:0000313" key="2">
    <source>
        <dbReference type="Proteomes" id="UP000269157"/>
    </source>
</evidence>
<gene>
    <name evidence="1" type="ORF">BCF46_3714</name>
</gene>
<dbReference type="OrthoDB" id="7780712at2"/>
<dbReference type="RefSeq" id="WP_121027891.1">
    <property type="nucleotide sequence ID" value="NZ_RCCE01000007.1"/>
</dbReference>
<reference evidence="1 2" key="1">
    <citation type="submission" date="2018-10" db="EMBL/GenBank/DDBJ databases">
        <title>Genomic Encyclopedia of Archaeal and Bacterial Type Strains, Phase II (KMG-II): from individual species to whole genera.</title>
        <authorList>
            <person name="Goeker M."/>
        </authorList>
    </citation>
    <scope>NUCLEOTIDE SEQUENCE [LARGE SCALE GENOMIC DNA]</scope>
    <source>
        <strain evidence="1 2">DSM 29466</strain>
    </source>
</reference>
<accession>A0A497VBK0</accession>
<comment type="caution">
    <text evidence="1">The sequence shown here is derived from an EMBL/GenBank/DDBJ whole genome shotgun (WGS) entry which is preliminary data.</text>
</comment>
<dbReference type="AlphaFoldDB" id="A0A497VBK0"/>
<proteinExistence type="predicted"/>
<protein>
    <submittedName>
        <fullName evidence="1">Uncharacterized protein</fullName>
    </submittedName>
</protein>
<dbReference type="EMBL" id="RCCE01000007">
    <property type="protein sequence ID" value="RLJ40642.1"/>
    <property type="molecule type" value="Genomic_DNA"/>
</dbReference>
<keyword evidence="2" id="KW-1185">Reference proteome</keyword>
<dbReference type="Proteomes" id="UP000269157">
    <property type="component" value="Unassembled WGS sequence"/>
</dbReference>
<sequence>MAQLSNIKRYNDWVEKVRDTGGVHNDVASVVEAHTSASDVVWQAFEDTSLGERTSFAREGVKYIAAYMVHCAETEDKDLWDLAIPNSNRQVLFEQAAKSEDRQLVKDILAGAAEIAPSLMTSYLNCTGCFLQVNPNGSGKQVGTVRG</sequence>
<organism evidence="1 2">
    <name type="scientific">Litoreibacter meonggei</name>
    <dbReference type="NCBI Taxonomy" id="1049199"/>
    <lineage>
        <taxon>Bacteria</taxon>
        <taxon>Pseudomonadati</taxon>
        <taxon>Pseudomonadota</taxon>
        <taxon>Alphaproteobacteria</taxon>
        <taxon>Rhodobacterales</taxon>
        <taxon>Roseobacteraceae</taxon>
        <taxon>Litoreibacter</taxon>
    </lineage>
</organism>